<evidence type="ECO:0000313" key="4">
    <source>
        <dbReference type="EMBL" id="OGY28145.1"/>
    </source>
</evidence>
<protein>
    <recommendedName>
        <fullName evidence="3">10 kDa chaperonin</fullName>
    </recommendedName>
</protein>
<sequence length="98" mass="10874">MNDRIVKPAPGRILILPIESNKTESGLEIPIEAQNETLCGKVLACGESAWFEGNLTTCPVKDGDVVLYRKYSDQTFTVRGIEYKIIRFIDVEGILNAS</sequence>
<comment type="function">
    <text evidence="3">Together with the chaperonin GroEL, plays an essential role in assisting protein folding. The GroEL-GroES system forms a nano-cage that allows encapsulation of the non-native substrate proteins and provides a physical environment optimized to promote and accelerate protein folding. GroES binds to the apical surface of the GroEL ring, thereby capping the opening of the GroEL channel.</text>
</comment>
<keyword evidence="2 3" id="KW-0143">Chaperone</keyword>
<dbReference type="GO" id="GO:0044183">
    <property type="term" value="F:protein folding chaperone"/>
    <property type="evidence" value="ECO:0007669"/>
    <property type="project" value="InterPro"/>
</dbReference>
<dbReference type="GO" id="GO:0005524">
    <property type="term" value="F:ATP binding"/>
    <property type="evidence" value="ECO:0007669"/>
    <property type="project" value="InterPro"/>
</dbReference>
<accession>A0A1G1WK83</accession>
<dbReference type="InterPro" id="IPR020818">
    <property type="entry name" value="Chaperonin_GroES"/>
</dbReference>
<evidence type="ECO:0000313" key="5">
    <source>
        <dbReference type="Proteomes" id="UP000176645"/>
    </source>
</evidence>
<gene>
    <name evidence="4" type="ORF">A2Z42_02950</name>
</gene>
<organism evidence="4 5">
    <name type="scientific">Candidatus Woykebacteria bacterium RBG_19FT_COMBO_43_10</name>
    <dbReference type="NCBI Taxonomy" id="1802598"/>
    <lineage>
        <taxon>Bacteria</taxon>
        <taxon>Candidatus Woykeibacteriota</taxon>
    </lineage>
</organism>
<dbReference type="InterPro" id="IPR011032">
    <property type="entry name" value="GroES-like_sf"/>
</dbReference>
<dbReference type="CDD" id="cd00320">
    <property type="entry name" value="cpn10"/>
    <property type="match status" value="1"/>
</dbReference>
<proteinExistence type="inferred from homology"/>
<dbReference type="SUPFAM" id="SSF50129">
    <property type="entry name" value="GroES-like"/>
    <property type="match status" value="1"/>
</dbReference>
<dbReference type="AlphaFoldDB" id="A0A1G1WK83"/>
<evidence type="ECO:0000256" key="2">
    <source>
        <dbReference type="ARBA" id="ARBA00023186"/>
    </source>
</evidence>
<dbReference type="InterPro" id="IPR037124">
    <property type="entry name" value="Chaperonin_GroES_sf"/>
</dbReference>
<name>A0A1G1WK83_9BACT</name>
<dbReference type="Proteomes" id="UP000176645">
    <property type="component" value="Unassembled WGS sequence"/>
</dbReference>
<evidence type="ECO:0000256" key="1">
    <source>
        <dbReference type="ARBA" id="ARBA00006975"/>
    </source>
</evidence>
<dbReference type="EMBL" id="MHCU01000012">
    <property type="protein sequence ID" value="OGY28145.1"/>
    <property type="molecule type" value="Genomic_DNA"/>
</dbReference>
<dbReference type="Gene3D" id="2.30.33.40">
    <property type="entry name" value="GroES chaperonin"/>
    <property type="match status" value="1"/>
</dbReference>
<dbReference type="Pfam" id="PF00166">
    <property type="entry name" value="Cpn10"/>
    <property type="match status" value="1"/>
</dbReference>
<reference evidence="4 5" key="1">
    <citation type="journal article" date="2016" name="Nat. Commun.">
        <title>Thousands of microbial genomes shed light on interconnected biogeochemical processes in an aquifer system.</title>
        <authorList>
            <person name="Anantharaman K."/>
            <person name="Brown C.T."/>
            <person name="Hug L.A."/>
            <person name="Sharon I."/>
            <person name="Castelle C.J."/>
            <person name="Probst A.J."/>
            <person name="Thomas B.C."/>
            <person name="Singh A."/>
            <person name="Wilkins M.J."/>
            <person name="Karaoz U."/>
            <person name="Brodie E.L."/>
            <person name="Williams K.H."/>
            <person name="Hubbard S.S."/>
            <person name="Banfield J.F."/>
        </authorList>
    </citation>
    <scope>NUCLEOTIDE SEQUENCE [LARGE SCALE GENOMIC DNA]</scope>
</reference>
<evidence type="ECO:0000256" key="3">
    <source>
        <dbReference type="RuleBase" id="RU000535"/>
    </source>
</evidence>
<comment type="subunit">
    <text evidence="3">Heptamer of 7 subunits arranged in a ring.</text>
</comment>
<dbReference type="PRINTS" id="PR00297">
    <property type="entry name" value="CHAPERONIN10"/>
</dbReference>
<comment type="caution">
    <text evidence="4">The sequence shown here is derived from an EMBL/GenBank/DDBJ whole genome shotgun (WGS) entry which is preliminary data.</text>
</comment>
<dbReference type="SMART" id="SM00883">
    <property type="entry name" value="Cpn10"/>
    <property type="match status" value="1"/>
</dbReference>
<comment type="similarity">
    <text evidence="1 3">Belongs to the GroES chaperonin family.</text>
</comment>